<dbReference type="SUPFAM" id="SSF56672">
    <property type="entry name" value="DNA/RNA polymerases"/>
    <property type="match status" value="1"/>
</dbReference>
<evidence type="ECO:0000313" key="4">
    <source>
        <dbReference type="Proteomes" id="UP000017559"/>
    </source>
</evidence>
<proteinExistence type="predicted"/>
<protein>
    <submittedName>
        <fullName evidence="3">Reverse transcriptase</fullName>
    </submittedName>
</protein>
<dbReference type="EMBL" id="AWSO01002441">
    <property type="protein sequence ID" value="ESK81460.1"/>
    <property type="molecule type" value="Genomic_DNA"/>
</dbReference>
<sequence>MDNHEKHVKKVLWQLKKVFWQLKKHGLFCNPRKCKFHMSECKFLSYILSPDSFQMAEDKNIKWNWGLEAQKAFVDLKEAFTQAPVLTHWEPDQLITIKTDASDYAVAAILSITLSNSELHPVVFLSRTLMGAELNYDTHDKELLAIFEVFKTWHHYLEGALNPIDIVTNHKNLKYFSTTKILTRRQPGRLGAKPDALTRCWDVYPKEGDTSYISSPPFRQPT</sequence>
<keyword evidence="3" id="KW-0548">Nucleotidyltransferase</keyword>
<dbReference type="InterPro" id="IPR043128">
    <property type="entry name" value="Rev_trsase/Diguanyl_cyclase"/>
</dbReference>
<evidence type="ECO:0000256" key="1">
    <source>
        <dbReference type="ARBA" id="ARBA00023268"/>
    </source>
</evidence>
<dbReference type="KEGG" id="mrr:Moror_15802"/>
<dbReference type="InterPro" id="IPR043502">
    <property type="entry name" value="DNA/RNA_pol_sf"/>
</dbReference>
<dbReference type="Gene3D" id="3.30.70.270">
    <property type="match status" value="1"/>
</dbReference>
<gene>
    <name evidence="3" type="ORF">Moror_15802</name>
</gene>
<dbReference type="Pfam" id="PF17919">
    <property type="entry name" value="RT_RNaseH_2"/>
    <property type="match status" value="1"/>
</dbReference>
<dbReference type="HOGENOM" id="CLU_000384_33_3_1"/>
<keyword evidence="1" id="KW-0511">Multifunctional enzyme</keyword>
<keyword evidence="4" id="KW-1185">Reference proteome</keyword>
<organism evidence="3 4">
    <name type="scientific">Moniliophthora roreri (strain MCA 2997)</name>
    <name type="common">Cocoa frosty pod rot fungus</name>
    <name type="synonym">Crinipellis roreri</name>
    <dbReference type="NCBI Taxonomy" id="1381753"/>
    <lineage>
        <taxon>Eukaryota</taxon>
        <taxon>Fungi</taxon>
        <taxon>Dikarya</taxon>
        <taxon>Basidiomycota</taxon>
        <taxon>Agaricomycotina</taxon>
        <taxon>Agaricomycetes</taxon>
        <taxon>Agaricomycetidae</taxon>
        <taxon>Agaricales</taxon>
        <taxon>Marasmiineae</taxon>
        <taxon>Marasmiaceae</taxon>
        <taxon>Moniliophthora</taxon>
    </lineage>
</organism>
<dbReference type="PANTHER" id="PTHR37984:SF5">
    <property type="entry name" value="PROTEIN NYNRIN-LIKE"/>
    <property type="match status" value="1"/>
</dbReference>
<dbReference type="PANTHER" id="PTHR37984">
    <property type="entry name" value="PROTEIN CBG26694"/>
    <property type="match status" value="1"/>
</dbReference>
<dbReference type="Proteomes" id="UP000017559">
    <property type="component" value="Unassembled WGS sequence"/>
</dbReference>
<accession>V2WML5</accession>
<evidence type="ECO:0000313" key="3">
    <source>
        <dbReference type="EMBL" id="ESK81460.1"/>
    </source>
</evidence>
<dbReference type="InterPro" id="IPR050951">
    <property type="entry name" value="Retrovirus_Pol_polyprotein"/>
</dbReference>
<dbReference type="CDD" id="cd09274">
    <property type="entry name" value="RNase_HI_RT_Ty3"/>
    <property type="match status" value="1"/>
</dbReference>
<reference evidence="3 4" key="1">
    <citation type="journal article" date="2014" name="BMC Genomics">
        <title>Genome and secretome analysis of the hemibiotrophic fungal pathogen, Moniliophthora roreri, which causes frosty pod rot disease of cacao: mechanisms of the biotrophic and necrotrophic phases.</title>
        <authorList>
            <person name="Meinhardt L.W."/>
            <person name="Costa G.G.L."/>
            <person name="Thomazella D.P.T."/>
            <person name="Teixeira P.J.P.L."/>
            <person name="Carazzolle M.F."/>
            <person name="Schuster S.C."/>
            <person name="Carlson J.E."/>
            <person name="Guiltinan M.J."/>
            <person name="Mieczkowski P."/>
            <person name="Farmer A."/>
            <person name="Ramaraj T."/>
            <person name="Crozier J."/>
            <person name="Davis R.E."/>
            <person name="Shao J."/>
            <person name="Melnick R.L."/>
            <person name="Pereira G.A.G."/>
            <person name="Bailey B.A."/>
        </authorList>
    </citation>
    <scope>NUCLEOTIDE SEQUENCE [LARGE SCALE GENOMIC DNA]</scope>
    <source>
        <strain evidence="3 4">MCA 2997</strain>
    </source>
</reference>
<feature type="domain" description="Reverse transcriptase/retrotransposon-derived protein RNase H-like" evidence="2">
    <location>
        <begin position="65"/>
        <end position="159"/>
    </location>
</feature>
<evidence type="ECO:0000259" key="2">
    <source>
        <dbReference type="Pfam" id="PF17919"/>
    </source>
</evidence>
<dbReference type="AlphaFoldDB" id="V2WML5"/>
<comment type="caution">
    <text evidence="3">The sequence shown here is derived from an EMBL/GenBank/DDBJ whole genome shotgun (WGS) entry which is preliminary data.</text>
</comment>
<keyword evidence="3" id="KW-0808">Transferase</keyword>
<name>V2WML5_MONRO</name>
<keyword evidence="3" id="KW-0695">RNA-directed DNA polymerase</keyword>
<dbReference type="GO" id="GO:0003964">
    <property type="term" value="F:RNA-directed DNA polymerase activity"/>
    <property type="evidence" value="ECO:0007669"/>
    <property type="project" value="UniProtKB-KW"/>
</dbReference>
<dbReference type="InterPro" id="IPR041577">
    <property type="entry name" value="RT_RNaseH_2"/>
</dbReference>
<dbReference type="OrthoDB" id="2682797at2759"/>